<feature type="region of interest" description="Disordered" evidence="5">
    <location>
        <begin position="382"/>
        <end position="404"/>
    </location>
</feature>
<keyword evidence="3 4" id="KW-0067">ATP-binding</keyword>
<dbReference type="PANTHER" id="PTHR43585:SF2">
    <property type="entry name" value="ATP-GRASP ENZYME FSQD"/>
    <property type="match status" value="1"/>
</dbReference>
<feature type="domain" description="ATP-grasp" evidence="6">
    <location>
        <begin position="407"/>
        <end position="465"/>
    </location>
</feature>
<dbReference type="GO" id="GO:0016874">
    <property type="term" value="F:ligase activity"/>
    <property type="evidence" value="ECO:0007669"/>
    <property type="project" value="UniProtKB-KW"/>
</dbReference>
<dbReference type="InterPro" id="IPR052032">
    <property type="entry name" value="ATP-dep_AA_Ligase"/>
</dbReference>
<evidence type="ECO:0000256" key="1">
    <source>
        <dbReference type="ARBA" id="ARBA00022598"/>
    </source>
</evidence>
<gene>
    <name evidence="7" type="ORF">TSOC_007967</name>
</gene>
<evidence type="ECO:0000256" key="5">
    <source>
        <dbReference type="SAM" id="MobiDB-lite"/>
    </source>
</evidence>
<evidence type="ECO:0000259" key="6">
    <source>
        <dbReference type="PROSITE" id="PS50975"/>
    </source>
</evidence>
<feature type="compositionally biased region" description="Low complexity" evidence="5">
    <location>
        <begin position="388"/>
        <end position="398"/>
    </location>
</feature>
<dbReference type="PANTHER" id="PTHR43585">
    <property type="entry name" value="FUMIPYRROLE BIOSYNTHESIS PROTEIN C"/>
    <property type="match status" value="1"/>
</dbReference>
<dbReference type="SUPFAM" id="SSF56059">
    <property type="entry name" value="Glutathione synthetase ATP-binding domain-like"/>
    <property type="match status" value="1"/>
</dbReference>
<dbReference type="InterPro" id="IPR011761">
    <property type="entry name" value="ATP-grasp"/>
</dbReference>
<evidence type="ECO:0000256" key="3">
    <source>
        <dbReference type="ARBA" id="ARBA00022840"/>
    </source>
</evidence>
<keyword evidence="8" id="KW-1185">Reference proteome</keyword>
<name>A0A2J7ZZP1_9CHLO</name>
<comment type="caution">
    <text evidence="7">The sequence shown here is derived from an EMBL/GenBank/DDBJ whole genome shotgun (WGS) entry which is preliminary data.</text>
</comment>
<evidence type="ECO:0000313" key="7">
    <source>
        <dbReference type="EMBL" id="PNH05740.1"/>
    </source>
</evidence>
<organism evidence="7 8">
    <name type="scientific">Tetrabaena socialis</name>
    <dbReference type="NCBI Taxonomy" id="47790"/>
    <lineage>
        <taxon>Eukaryota</taxon>
        <taxon>Viridiplantae</taxon>
        <taxon>Chlorophyta</taxon>
        <taxon>core chlorophytes</taxon>
        <taxon>Chlorophyceae</taxon>
        <taxon>CS clade</taxon>
        <taxon>Chlamydomonadales</taxon>
        <taxon>Tetrabaenaceae</taxon>
        <taxon>Tetrabaena</taxon>
    </lineage>
</organism>
<accession>A0A2J7ZZP1</accession>
<dbReference type="Gene3D" id="3.30.470.20">
    <property type="entry name" value="ATP-grasp fold, B domain"/>
    <property type="match status" value="1"/>
</dbReference>
<dbReference type="GO" id="GO:0005524">
    <property type="term" value="F:ATP binding"/>
    <property type="evidence" value="ECO:0007669"/>
    <property type="project" value="UniProtKB-UniRule"/>
</dbReference>
<keyword evidence="2 4" id="KW-0547">Nucleotide-binding</keyword>
<dbReference type="GO" id="GO:0046872">
    <property type="term" value="F:metal ion binding"/>
    <property type="evidence" value="ECO:0007669"/>
    <property type="project" value="InterPro"/>
</dbReference>
<dbReference type="OrthoDB" id="434648at2759"/>
<dbReference type="PROSITE" id="PS50975">
    <property type="entry name" value="ATP_GRASP"/>
    <property type="match status" value="1"/>
</dbReference>
<dbReference type="Proteomes" id="UP000236333">
    <property type="component" value="Unassembled WGS sequence"/>
</dbReference>
<evidence type="ECO:0000256" key="4">
    <source>
        <dbReference type="PROSITE-ProRule" id="PRU00409"/>
    </source>
</evidence>
<keyword evidence="1" id="KW-0436">Ligase</keyword>
<evidence type="ECO:0000313" key="8">
    <source>
        <dbReference type="Proteomes" id="UP000236333"/>
    </source>
</evidence>
<feature type="region of interest" description="Disordered" evidence="5">
    <location>
        <begin position="297"/>
        <end position="345"/>
    </location>
</feature>
<evidence type="ECO:0000256" key="2">
    <source>
        <dbReference type="ARBA" id="ARBA00022741"/>
    </source>
</evidence>
<reference evidence="7 8" key="1">
    <citation type="journal article" date="2017" name="Mol. Biol. Evol.">
        <title>The 4-celled Tetrabaena socialis nuclear genome reveals the essential components for genetic control of cell number at the origin of multicellularity in the volvocine lineage.</title>
        <authorList>
            <person name="Featherston J."/>
            <person name="Arakaki Y."/>
            <person name="Hanschen E.R."/>
            <person name="Ferris P.J."/>
            <person name="Michod R.E."/>
            <person name="Olson B.J.S.C."/>
            <person name="Nozaki H."/>
            <person name="Durand P.M."/>
        </authorList>
    </citation>
    <scope>NUCLEOTIDE SEQUENCE [LARGE SCALE GENOMIC DNA]</scope>
    <source>
        <strain evidence="7 8">NIES-571</strain>
    </source>
</reference>
<protein>
    <recommendedName>
        <fullName evidence="6">ATP-grasp domain-containing protein</fullName>
    </recommendedName>
</protein>
<dbReference type="Gene3D" id="3.40.50.20">
    <property type="match status" value="1"/>
</dbReference>
<feature type="compositionally biased region" description="Low complexity" evidence="5">
    <location>
        <begin position="324"/>
        <end position="342"/>
    </location>
</feature>
<sequence length="566" mass="60405">MKKSALSAALAGGAPAPAAPHHPSGKNSTFLDPNAFPCIEYADVIDGVKAASEVDDVASGLGNLDLGNIAIVGSAPTNVFLDGVLLADYPLNPRRRRAGQEQQPDVAASLNTMGSIPPSSSYSSNFLSQAVIGSLPKGLTNEDKMRILMSLPMSPSRALLQELSMDAVSSRTVDGRSLRRQVLKGAVMVFVTAGYSGKRFIFEKAKELGVRSVVLDGPDRCAIKDARSAIGELDGITTFCEMAVPLASRLAEKLGLPTNTPQAVDNARDKKWAPVARLARLGLARLGCVVAPRNPPLGGSLEGGRLRQRPRHRQQQPDGPPAAPAAASAAAAAIGARSGAQSGKHRRLQLLSRRFGHRDWAPAAVAAAAAAAACAATANSSNRRRQQRLQQQSAQAAACDSGTGGRRAVASLGFKLGVFHVECKYTSRGARLIEVNCRMGGGPVRDTNLLVWGVDLVEEHLMACAGIPVRPPTTRRPLKQMAEYTINAQKTGHIKHVDFLDKYKDMEGVMYARPLVEPGARCHCVADGMPTWVCELMVVRPDVREAIRIINTIEEEINRELDQIIQ</sequence>
<dbReference type="AlphaFoldDB" id="A0A2J7ZZP1"/>
<proteinExistence type="predicted"/>
<dbReference type="EMBL" id="PGGS01000282">
    <property type="protein sequence ID" value="PNH05740.1"/>
    <property type="molecule type" value="Genomic_DNA"/>
</dbReference>